<dbReference type="GeneID" id="64633788"/>
<proteinExistence type="predicted"/>
<reference evidence="1" key="1">
    <citation type="journal article" date="2020" name="New Phytol.">
        <title>Comparative genomics reveals dynamic genome evolution in host specialist ectomycorrhizal fungi.</title>
        <authorList>
            <person name="Lofgren L.A."/>
            <person name="Nguyen N.H."/>
            <person name="Vilgalys R."/>
            <person name="Ruytinx J."/>
            <person name="Liao H.L."/>
            <person name="Branco S."/>
            <person name="Kuo A."/>
            <person name="LaButti K."/>
            <person name="Lipzen A."/>
            <person name="Andreopoulos W."/>
            <person name="Pangilinan J."/>
            <person name="Riley R."/>
            <person name="Hundley H."/>
            <person name="Na H."/>
            <person name="Barry K."/>
            <person name="Grigoriev I.V."/>
            <person name="Stajich J.E."/>
            <person name="Kennedy P.G."/>
        </authorList>
    </citation>
    <scope>NUCLEOTIDE SEQUENCE</scope>
    <source>
        <strain evidence="1">MN1</strain>
    </source>
</reference>
<evidence type="ECO:0000313" key="2">
    <source>
        <dbReference type="Proteomes" id="UP000807769"/>
    </source>
</evidence>
<dbReference type="EMBL" id="JABBWG010000009">
    <property type="protein sequence ID" value="KAG1819621.1"/>
    <property type="molecule type" value="Genomic_DNA"/>
</dbReference>
<evidence type="ECO:0000313" key="1">
    <source>
        <dbReference type="EMBL" id="KAG1819621.1"/>
    </source>
</evidence>
<sequence length="167" mass="19367">MSLPMYGYQLTRWTTILVDFQIHEYRYLKLNYESTINWKQSTDHLWSNPSFHGSLHFNCTLIQLTAARTIFVKIILMFKCEVTDVSTFQLALIQPYTASIPGGSCRINRDLRLTRVKAVPRGDSIFVPLKSFIQGAVLAHDPEHQDKFVVIKHIDGDMFLRMKVWAC</sequence>
<comment type="caution">
    <text evidence="1">The sequence shown here is derived from an EMBL/GenBank/DDBJ whole genome shotgun (WGS) entry which is preliminary data.</text>
</comment>
<dbReference type="AlphaFoldDB" id="A0A9P7JF85"/>
<name>A0A9P7JF85_9AGAM</name>
<organism evidence="1 2">
    <name type="scientific">Suillus subaureus</name>
    <dbReference type="NCBI Taxonomy" id="48587"/>
    <lineage>
        <taxon>Eukaryota</taxon>
        <taxon>Fungi</taxon>
        <taxon>Dikarya</taxon>
        <taxon>Basidiomycota</taxon>
        <taxon>Agaricomycotina</taxon>
        <taxon>Agaricomycetes</taxon>
        <taxon>Agaricomycetidae</taxon>
        <taxon>Boletales</taxon>
        <taxon>Suillineae</taxon>
        <taxon>Suillaceae</taxon>
        <taxon>Suillus</taxon>
    </lineage>
</organism>
<keyword evidence="2" id="KW-1185">Reference proteome</keyword>
<gene>
    <name evidence="1" type="ORF">BJ212DRAFT_1478855</name>
</gene>
<dbReference type="RefSeq" id="XP_041195156.1">
    <property type="nucleotide sequence ID" value="XM_041339772.1"/>
</dbReference>
<protein>
    <submittedName>
        <fullName evidence="1">Uncharacterized protein</fullName>
    </submittedName>
</protein>
<accession>A0A9P7JF85</accession>
<dbReference type="Proteomes" id="UP000807769">
    <property type="component" value="Unassembled WGS sequence"/>
</dbReference>
<dbReference type="OrthoDB" id="3239511at2759"/>